<feature type="compositionally biased region" description="Basic and acidic residues" evidence="1">
    <location>
        <begin position="1047"/>
        <end position="1064"/>
    </location>
</feature>
<feature type="region of interest" description="Disordered" evidence="1">
    <location>
        <begin position="1407"/>
        <end position="1430"/>
    </location>
</feature>
<dbReference type="InterPro" id="IPR036638">
    <property type="entry name" value="HLH_DNA-bd_sf"/>
</dbReference>
<feature type="compositionally biased region" description="Basic residues" evidence="1">
    <location>
        <begin position="1324"/>
        <end position="1336"/>
    </location>
</feature>
<evidence type="ECO:0000259" key="2">
    <source>
        <dbReference type="PROSITE" id="PS50888"/>
    </source>
</evidence>
<dbReference type="InterPro" id="IPR011598">
    <property type="entry name" value="bHLH_dom"/>
</dbReference>
<dbReference type="Pfam" id="PF00010">
    <property type="entry name" value="HLH"/>
    <property type="match status" value="1"/>
</dbReference>
<feature type="compositionally biased region" description="Polar residues" evidence="1">
    <location>
        <begin position="1194"/>
        <end position="1208"/>
    </location>
</feature>
<dbReference type="Gene3D" id="4.10.280.10">
    <property type="entry name" value="Helix-loop-helix DNA-binding domain"/>
    <property type="match status" value="1"/>
</dbReference>
<feature type="region of interest" description="Disordered" evidence="1">
    <location>
        <begin position="896"/>
        <end position="946"/>
    </location>
</feature>
<feature type="compositionally biased region" description="Polar residues" evidence="1">
    <location>
        <begin position="1146"/>
        <end position="1157"/>
    </location>
</feature>
<feature type="region of interest" description="Disordered" evidence="1">
    <location>
        <begin position="324"/>
        <end position="350"/>
    </location>
</feature>
<feature type="compositionally biased region" description="Low complexity" evidence="1">
    <location>
        <begin position="1772"/>
        <end position="1805"/>
    </location>
</feature>
<feature type="region of interest" description="Disordered" evidence="1">
    <location>
        <begin position="1741"/>
        <end position="1842"/>
    </location>
</feature>
<dbReference type="InterPro" id="IPR048064">
    <property type="entry name" value="USF3_bHLH"/>
</dbReference>
<evidence type="ECO:0000313" key="4">
    <source>
        <dbReference type="Proteomes" id="UP000242188"/>
    </source>
</evidence>
<comment type="caution">
    <text evidence="3">The sequence shown here is derived from an EMBL/GenBank/DDBJ whole genome shotgun (WGS) entry which is preliminary data.</text>
</comment>
<accession>A0A210PYG4</accession>
<feature type="region of interest" description="Disordered" evidence="1">
    <location>
        <begin position="1014"/>
        <end position="1115"/>
    </location>
</feature>
<feature type="domain" description="BHLH" evidence="2">
    <location>
        <begin position="65"/>
        <end position="121"/>
    </location>
</feature>
<dbReference type="EMBL" id="NEDP02005385">
    <property type="protein sequence ID" value="OWF41522.1"/>
    <property type="molecule type" value="Genomic_DNA"/>
</dbReference>
<dbReference type="CDD" id="cd18910">
    <property type="entry name" value="bHLHzip_USF3"/>
    <property type="match status" value="1"/>
</dbReference>
<feature type="region of interest" description="Disordered" evidence="1">
    <location>
        <begin position="1276"/>
        <end position="1351"/>
    </location>
</feature>
<feature type="region of interest" description="Disordered" evidence="1">
    <location>
        <begin position="1453"/>
        <end position="1474"/>
    </location>
</feature>
<feature type="region of interest" description="Disordered" evidence="1">
    <location>
        <begin position="1599"/>
        <end position="1625"/>
    </location>
</feature>
<dbReference type="OrthoDB" id="690068at2759"/>
<feature type="region of interest" description="Disordered" evidence="1">
    <location>
        <begin position="1146"/>
        <end position="1246"/>
    </location>
</feature>
<feature type="region of interest" description="Disordered" evidence="1">
    <location>
        <begin position="1"/>
        <end position="22"/>
    </location>
</feature>
<evidence type="ECO:0000313" key="3">
    <source>
        <dbReference type="EMBL" id="OWF41522.1"/>
    </source>
</evidence>
<keyword evidence="4" id="KW-1185">Reference proteome</keyword>
<feature type="compositionally biased region" description="Basic residues" evidence="1">
    <location>
        <begin position="847"/>
        <end position="856"/>
    </location>
</feature>
<feature type="compositionally biased region" description="Polar residues" evidence="1">
    <location>
        <begin position="1878"/>
        <end position="1894"/>
    </location>
</feature>
<gene>
    <name evidence="3" type="ORF">KP79_PYT22535</name>
</gene>
<feature type="region of interest" description="Disordered" evidence="1">
    <location>
        <begin position="164"/>
        <end position="225"/>
    </location>
</feature>
<dbReference type="SUPFAM" id="SSF47459">
    <property type="entry name" value="HLH, helix-loop-helix DNA-binding domain"/>
    <property type="match status" value="1"/>
</dbReference>
<name>A0A210PYG4_MIZYE</name>
<feature type="compositionally biased region" description="Basic and acidic residues" evidence="1">
    <location>
        <begin position="928"/>
        <end position="938"/>
    </location>
</feature>
<dbReference type="Proteomes" id="UP000242188">
    <property type="component" value="Unassembled WGS sequence"/>
</dbReference>
<feature type="region of interest" description="Disordered" evidence="1">
    <location>
        <begin position="1856"/>
        <end position="1926"/>
    </location>
</feature>
<feature type="compositionally biased region" description="Polar residues" evidence="1">
    <location>
        <begin position="1832"/>
        <end position="1842"/>
    </location>
</feature>
<sequence>MSMNSNRELHDNDAPIQEGHTIPERVENFVGNVVTMNGDLEEGSQGQLFICHQEEDANPLRQRERKRSVHNSMEKKRKEKIRYFINKIGELLPPVDNAEKEKIGRSTLDIVEKAYDYIQELNVTTSRLLAENSDNVEEVGKVKSELAAVKRDRDRYAEQLRQAGGAFVETPGQWGQKLGPPDPSDHSTGAEAPLNGLGGQGAGAEPSSPTPLLENADNKPKGNKKKRNTISLQLEIKKQQQQQQTQPMELSTQAMAGNYGNVAMNNMMMNQMMFSNSQMMMQQHMMGVGGQMPAGSQGQNVESSAAELAGAGLIQLAMQDAGITPSTSVSSDENVTSTATQANSDPMASASDNSALETLASIATVPQTAGVVGSSAPVSQAAVSPLVSQSGSAMTATTQAINANMPIMATGQSGIGQIQPNNNMMNVPFVNGGQQQFPPGILQGQQGGFNPGIPTPQQQIMFINEQGVPCIANVPLGIDPNSLGIPNFQKQMVGMDKSGNIGLQGFGNVMVQKDQGMTADQTLITNMNLQGQQTFQQTQGAVAMGTPGMVQPPMPLGQQVMQPMHQLAGGLGNQGQQGLIMPVSQSGNLLINSTNQNQGPPGNQLPQALLLPNGQIIPVVANPQTGVNSGSGVIPANTQWQGGGLQGGGIQQPGAPQGNLAASGAPPRMSLPPGIQGSMMATGMDGTIISGGPNPGNMASSAGQIQVGQPQVAFSQHSSNMGLLMTTASNLPGTNAVANSSVSQPLSETGQTGNVIDSVATNKGKTLSVTAGGTGQQSGLIDTKQSQNMLRFPDSDLSDQARGSQIIMKSTGQAGVFPNKSGRNTELFGNEDEDQTDLPTQPAPTTKKSKSKKSKASKAATVVAASAAAESATQDESATDTTDILAKAAESIFSSDISPPIGGFYNPANEDNPLQIDTSAGETEEDPEGGRTPRKEPDVGTGPPDSVREIQQVKELHIGGDGSDILGTGQTLSHQEVSDVLGVDIMMTSRGPGDILSNMSTATSIHSDLGNLGTDKPSVDIDNSSGVFSPPSIIDPPKKSNKKSKKAEKEKCNTPEKTKVKATEDEIQNTVKEIMNSVKNNTPPPPAKKSGKKLSKKAPSIEKPMTTPTNRMEPVEAAEPVMAFPDTIIFSEKELSDVLDQVENLGSSLSDSSQTVTPPKKIKSKKNKGDNLISDSEPASKKQKKGSARDKSKSSAPTENVGSKSSMSVYDFEEDGQEEFSSPLRSLQTKRNSSSINNAPVSNDQFIKSATSAPIGVSSVSPMRVGEHLPFSSRVCSSEGRLFSSPNQLNFSSSPRDTSPGFADDSMTERPLFDTQLPLPAKEKKSKKRSKSKKTNKTPSPAATVRNLPENDILLESQKLSTVPEKTISSVESLVDVSRFERTDFDEFEPSSKKKEDDIEKMDIDLLEKSPEHSTPKKDPSECLGLRTSTNDGGLLSCVQNSVIMDEHLASSVPHRDLDSSHRDPSPPNSVALTDPVHISTHSLASSENSDIDNTMNSILGLSAAAALSPHIISPGQQQPVVHHVRVSSPQLQTPKSTSPVSMTSPQQQSLQHSVLMSVASADPLVSRASSVTSCSSMTNFSSPGDLPYSAETLFNPSSDKATLSSTNKPTSLAISRQDSDKSNHGLFEKSQMGSKARNGIYSADNFVQTNKDEGLRTDKSTNQVNVISPPLSSSLSRIGNENSSDVFNFATIGLNIATPTTSTTSIMDSLNMSPIISTIANTSVTSSSFTFTLSSVTSTSTTSSAGMTSHDNHQSVHPYPFYSPQSHHHLPSSSSSSNMQNVSNLLSNSNNQQQEQQQQQQQPSLTMPNFDLDLGTSVTSHLGHQQKRSSNDTVAQSHIQSSQSQLFYGMASGNRASCSVQNQQREPQEQPPMIPNITVSSHNPISKSQSDQIHNTHKRMQELGQGPVRSGPPPAKASNTDHRGSDLGAMERQFSIKPSNSDPRGSDLNAMERQFNLKSSAQDPRTNDLSTMDRQFNIKSTNPDPRGNDLSAMDRQFNIKSSNTDPRGNELANMERQQFSMNNVQAFFPPPNFSNAGSQSMNTHPLRHPPLNSMEERSGLPGARAYEPIFSPHTQGFNPASQGFGGSRYDSNVMFPHQRESSGVANRSLTPFFGLAPQNLSPPARNMQNEGPGLFAANLFGAGPRHTATASMPKNAEISAPYNPLFPPGRPQNGLGLNFQPGFGMNTVHGGMSNAPSITPHSGSVTVTPHMSNFSLTNIFSDVNNSSQNDLNISPIKFPHSNSIMPHQGMDPNALQHPHHQGGSIYHPHNRSHPPPPVLHNAMSINSILGQHHHSFDSRGVPQGMNASAPPFHGPGHPPSFAMPPLNFSMHDP</sequence>
<feature type="compositionally biased region" description="Polar residues" evidence="1">
    <location>
        <begin position="1284"/>
        <end position="1297"/>
    </location>
</feature>
<feature type="compositionally biased region" description="Basic and acidic residues" evidence="1">
    <location>
        <begin position="1407"/>
        <end position="1421"/>
    </location>
</feature>
<reference evidence="3 4" key="1">
    <citation type="journal article" date="2017" name="Nat. Ecol. Evol.">
        <title>Scallop genome provides insights into evolution of bilaterian karyotype and development.</title>
        <authorList>
            <person name="Wang S."/>
            <person name="Zhang J."/>
            <person name="Jiao W."/>
            <person name="Li J."/>
            <person name="Xun X."/>
            <person name="Sun Y."/>
            <person name="Guo X."/>
            <person name="Huan P."/>
            <person name="Dong B."/>
            <person name="Zhang L."/>
            <person name="Hu X."/>
            <person name="Sun X."/>
            <person name="Wang J."/>
            <person name="Zhao C."/>
            <person name="Wang Y."/>
            <person name="Wang D."/>
            <person name="Huang X."/>
            <person name="Wang R."/>
            <person name="Lv J."/>
            <person name="Li Y."/>
            <person name="Zhang Z."/>
            <person name="Liu B."/>
            <person name="Lu W."/>
            <person name="Hui Y."/>
            <person name="Liang J."/>
            <person name="Zhou Z."/>
            <person name="Hou R."/>
            <person name="Li X."/>
            <person name="Liu Y."/>
            <person name="Li H."/>
            <person name="Ning X."/>
            <person name="Lin Y."/>
            <person name="Zhao L."/>
            <person name="Xing Q."/>
            <person name="Dou J."/>
            <person name="Li Y."/>
            <person name="Mao J."/>
            <person name="Guo H."/>
            <person name="Dou H."/>
            <person name="Li T."/>
            <person name="Mu C."/>
            <person name="Jiang W."/>
            <person name="Fu Q."/>
            <person name="Fu X."/>
            <person name="Miao Y."/>
            <person name="Liu J."/>
            <person name="Yu Q."/>
            <person name="Li R."/>
            <person name="Liao H."/>
            <person name="Li X."/>
            <person name="Kong Y."/>
            <person name="Jiang Z."/>
            <person name="Chourrout D."/>
            <person name="Li R."/>
            <person name="Bao Z."/>
        </authorList>
    </citation>
    <scope>NUCLEOTIDE SEQUENCE [LARGE SCALE GENOMIC DNA]</scope>
    <source>
        <strain evidence="3 4">PY_sf001</strain>
    </source>
</reference>
<dbReference type="GO" id="GO:0046983">
    <property type="term" value="F:protein dimerization activity"/>
    <property type="evidence" value="ECO:0007669"/>
    <property type="project" value="InterPro"/>
</dbReference>
<proteinExistence type="predicted"/>
<organism evidence="3 4">
    <name type="scientific">Mizuhopecten yessoensis</name>
    <name type="common">Japanese scallop</name>
    <name type="synonym">Patinopecten yessoensis</name>
    <dbReference type="NCBI Taxonomy" id="6573"/>
    <lineage>
        <taxon>Eukaryota</taxon>
        <taxon>Metazoa</taxon>
        <taxon>Spiralia</taxon>
        <taxon>Lophotrochozoa</taxon>
        <taxon>Mollusca</taxon>
        <taxon>Bivalvia</taxon>
        <taxon>Autobranchia</taxon>
        <taxon>Pteriomorphia</taxon>
        <taxon>Pectinida</taxon>
        <taxon>Pectinoidea</taxon>
        <taxon>Pectinidae</taxon>
        <taxon>Mizuhopecten</taxon>
    </lineage>
</organism>
<feature type="compositionally biased region" description="Polar residues" evidence="1">
    <location>
        <begin position="1219"/>
        <end position="1246"/>
    </location>
</feature>
<evidence type="ECO:0000256" key="1">
    <source>
        <dbReference type="SAM" id="MobiDB-lite"/>
    </source>
</evidence>
<protein>
    <recommendedName>
        <fullName evidence="2">BHLH domain-containing protein</fullName>
    </recommendedName>
</protein>
<dbReference type="PROSITE" id="PS50888">
    <property type="entry name" value="BHLH"/>
    <property type="match status" value="1"/>
</dbReference>
<feature type="region of interest" description="Disordered" evidence="1">
    <location>
        <begin position="809"/>
        <end position="857"/>
    </location>
</feature>
<feature type="region of interest" description="Disordered" evidence="1">
    <location>
        <begin position="767"/>
        <end position="787"/>
    </location>
</feature>
<feature type="region of interest" description="Disordered" evidence="1">
    <location>
        <begin position="2294"/>
        <end position="2320"/>
    </location>
</feature>
<feature type="compositionally biased region" description="Polar residues" evidence="1">
    <location>
        <begin position="1599"/>
        <end position="1617"/>
    </location>
</feature>
<feature type="compositionally biased region" description="Basic and acidic residues" evidence="1">
    <location>
        <begin position="1453"/>
        <end position="1465"/>
    </location>
</feature>
<feature type="region of interest" description="Disordered" evidence="1">
    <location>
        <begin position="645"/>
        <end position="664"/>
    </location>
</feature>